<organism evidence="2 3">
    <name type="scientific">Favolaschia claudopus</name>
    <dbReference type="NCBI Taxonomy" id="2862362"/>
    <lineage>
        <taxon>Eukaryota</taxon>
        <taxon>Fungi</taxon>
        <taxon>Dikarya</taxon>
        <taxon>Basidiomycota</taxon>
        <taxon>Agaricomycotina</taxon>
        <taxon>Agaricomycetes</taxon>
        <taxon>Agaricomycetidae</taxon>
        <taxon>Agaricales</taxon>
        <taxon>Marasmiineae</taxon>
        <taxon>Mycenaceae</taxon>
        <taxon>Favolaschia</taxon>
    </lineage>
</organism>
<dbReference type="Proteomes" id="UP001362999">
    <property type="component" value="Unassembled WGS sequence"/>
</dbReference>
<feature type="compositionally biased region" description="Polar residues" evidence="1">
    <location>
        <begin position="368"/>
        <end position="382"/>
    </location>
</feature>
<feature type="compositionally biased region" description="Low complexity" evidence="1">
    <location>
        <begin position="276"/>
        <end position="287"/>
    </location>
</feature>
<proteinExistence type="predicted"/>
<evidence type="ECO:0000256" key="1">
    <source>
        <dbReference type="SAM" id="MobiDB-lite"/>
    </source>
</evidence>
<dbReference type="EMBL" id="JAWWNJ010000090">
    <property type="protein sequence ID" value="KAK6997471.1"/>
    <property type="molecule type" value="Genomic_DNA"/>
</dbReference>
<protein>
    <submittedName>
        <fullName evidence="2">Uncharacterized protein</fullName>
    </submittedName>
</protein>
<feature type="compositionally biased region" description="Low complexity" evidence="1">
    <location>
        <begin position="317"/>
        <end position="332"/>
    </location>
</feature>
<gene>
    <name evidence="2" type="ORF">R3P38DRAFT_2797842</name>
</gene>
<comment type="caution">
    <text evidence="2">The sequence shown here is derived from an EMBL/GenBank/DDBJ whole genome shotgun (WGS) entry which is preliminary data.</text>
</comment>
<keyword evidence="3" id="KW-1185">Reference proteome</keyword>
<feature type="region of interest" description="Disordered" evidence="1">
    <location>
        <begin position="66"/>
        <end position="95"/>
    </location>
</feature>
<reference evidence="2 3" key="1">
    <citation type="journal article" date="2024" name="J Genomics">
        <title>Draft genome sequencing and assembly of Favolaschia claudopus CIRM-BRFM 2984 isolated from oak limbs.</title>
        <authorList>
            <person name="Navarro D."/>
            <person name="Drula E."/>
            <person name="Chaduli D."/>
            <person name="Cazenave R."/>
            <person name="Ahrendt S."/>
            <person name="Wang J."/>
            <person name="Lipzen A."/>
            <person name="Daum C."/>
            <person name="Barry K."/>
            <person name="Grigoriev I.V."/>
            <person name="Favel A."/>
            <person name="Rosso M.N."/>
            <person name="Martin F."/>
        </authorList>
    </citation>
    <scope>NUCLEOTIDE SEQUENCE [LARGE SCALE GENOMIC DNA]</scope>
    <source>
        <strain evidence="2 3">CIRM-BRFM 2984</strain>
    </source>
</reference>
<evidence type="ECO:0000313" key="3">
    <source>
        <dbReference type="Proteomes" id="UP001362999"/>
    </source>
</evidence>
<feature type="compositionally biased region" description="Basic and acidic residues" evidence="1">
    <location>
        <begin position="237"/>
        <end position="248"/>
    </location>
</feature>
<evidence type="ECO:0000313" key="2">
    <source>
        <dbReference type="EMBL" id="KAK6997471.1"/>
    </source>
</evidence>
<sequence length="424" mass="46031">MSKVLTSGGAEEEREVLKDTCRTVVEQRHTLVKTNLEGLCAGIAHRILIMVAGAGTRDEDAQQIDDGYTDTVCDGQGPGPCAPTGGEKQQPSDTHQSALSNLVYFARRLVSLLVDDKTALIYAQQKEESNLKHDITLSARFHEDQSPFESREYPELKTRVLCPHEPSKQCGRHDDQVAMDVSIEVSFDIQVTTELGMLQPGKIRLQQVMGRNQGSKNKAGHSAGGARKGSGPKKKTKPEGKHRSEKSLGKRKKRDDDSEAEPIPPRRGVSPSSPLRSASAGTSTTAPPARPMKPLKLHPMFRELLSLYYSLFLDNTGKGQNSASNKSSSGSSTPNVAPLPFVPVLIPEGPADPCPIPSDIVEEAPHSDCSNVLPNPSGSDTSDPAPEAEPSLEGIVQQYLVDTMKDIRDRQLKLHGLKNTRARQ</sequence>
<name>A0AAW0A1V2_9AGAR</name>
<feature type="region of interest" description="Disordered" evidence="1">
    <location>
        <begin position="353"/>
        <end position="392"/>
    </location>
</feature>
<feature type="region of interest" description="Disordered" evidence="1">
    <location>
        <begin position="212"/>
        <end position="295"/>
    </location>
</feature>
<accession>A0AAW0A1V2</accession>
<feature type="region of interest" description="Disordered" evidence="1">
    <location>
        <begin position="317"/>
        <end position="337"/>
    </location>
</feature>
<dbReference type="AlphaFoldDB" id="A0AAW0A1V2"/>